<sequence>MTDVKKTRDEIRRDEMIDQADRIIVSEKSPDDMYFEGGNRDGIGRDAPIAGDVRTLAANDNPDDLEGDDARV</sequence>
<name>A0ABY6Z1E4_9BACL</name>
<gene>
    <name evidence="1" type="ORF">NZD86_16175</name>
</gene>
<dbReference type="Proteomes" id="UP001164803">
    <property type="component" value="Chromosome"/>
</dbReference>
<keyword evidence="2" id="KW-1185">Reference proteome</keyword>
<accession>A0ABY6Z1E4</accession>
<dbReference type="RefSeq" id="WP_268043077.1">
    <property type="nucleotide sequence ID" value="NZ_CP104064.1"/>
</dbReference>
<evidence type="ECO:0000313" key="1">
    <source>
        <dbReference type="EMBL" id="WAH35795.1"/>
    </source>
</evidence>
<evidence type="ECO:0000313" key="2">
    <source>
        <dbReference type="Proteomes" id="UP001164803"/>
    </source>
</evidence>
<protein>
    <submittedName>
        <fullName evidence="1">Uncharacterized protein</fullName>
    </submittedName>
</protein>
<organism evidence="1 2">
    <name type="scientific">Alicyclobacillus dauci</name>
    <dbReference type="NCBI Taxonomy" id="1475485"/>
    <lineage>
        <taxon>Bacteria</taxon>
        <taxon>Bacillati</taxon>
        <taxon>Bacillota</taxon>
        <taxon>Bacilli</taxon>
        <taxon>Bacillales</taxon>
        <taxon>Alicyclobacillaceae</taxon>
        <taxon>Alicyclobacillus</taxon>
    </lineage>
</organism>
<reference evidence="1" key="1">
    <citation type="submission" date="2022-08" db="EMBL/GenBank/DDBJ databases">
        <title>Alicyclobacillus dauci DSM2870, complete genome.</title>
        <authorList>
            <person name="Wang Q."/>
            <person name="Cai R."/>
            <person name="Wang Z."/>
        </authorList>
    </citation>
    <scope>NUCLEOTIDE SEQUENCE</scope>
    <source>
        <strain evidence="1">DSM 28700</strain>
    </source>
</reference>
<dbReference type="EMBL" id="CP104064">
    <property type="protein sequence ID" value="WAH35795.1"/>
    <property type="molecule type" value="Genomic_DNA"/>
</dbReference>
<proteinExistence type="predicted"/>